<proteinExistence type="predicted"/>
<protein>
    <submittedName>
        <fullName evidence="2">Uncharacterized protein</fullName>
    </submittedName>
</protein>
<dbReference type="Pfam" id="PF19578">
    <property type="entry name" value="DUF6090"/>
    <property type="match status" value="1"/>
</dbReference>
<accession>A0A3B1C3V4</accession>
<dbReference type="InterPro" id="IPR045749">
    <property type="entry name" value="DUF6090"/>
</dbReference>
<evidence type="ECO:0000313" key="2">
    <source>
        <dbReference type="EMBL" id="VAX21401.1"/>
    </source>
</evidence>
<gene>
    <name evidence="2" type="ORF">MNBD_IGNAVI01-2995</name>
</gene>
<dbReference type="AlphaFoldDB" id="A0A3B1C3V4"/>
<feature type="transmembrane region" description="Helical" evidence="1">
    <location>
        <begin position="21"/>
        <end position="42"/>
    </location>
</feature>
<name>A0A3B1C3V4_9ZZZZ</name>
<organism evidence="2">
    <name type="scientific">hydrothermal vent metagenome</name>
    <dbReference type="NCBI Taxonomy" id="652676"/>
    <lineage>
        <taxon>unclassified sequences</taxon>
        <taxon>metagenomes</taxon>
        <taxon>ecological metagenomes</taxon>
    </lineage>
</organism>
<keyword evidence="1" id="KW-1133">Transmembrane helix</keyword>
<dbReference type="EMBL" id="UOGD01000197">
    <property type="protein sequence ID" value="VAX21401.1"/>
    <property type="molecule type" value="Genomic_DNA"/>
</dbReference>
<keyword evidence="1" id="KW-0472">Membrane</keyword>
<keyword evidence="1" id="KW-0812">Transmembrane</keyword>
<sequence length="235" mass="27259">MIRIFKRIKESLLNENRFKSYMMYAIGEIVLIVIGILIAVQINNWNESKKSDAKIKSVLLLIKDNLKEDKAELELNLEIGKKKFLNYWQTVLEKNPADGDYSNLINHLGVYDFNSNNSGYLSAIRGDILSLIDNRELVNNITAYYELKFREMENRSAEFARWTLLMTNLIFDSFARNEKIKGIRKRTQIVISDPVFKETLLELLSTTKDLLKKISDRIISADSLIAKIEMELSIK</sequence>
<evidence type="ECO:0000256" key="1">
    <source>
        <dbReference type="SAM" id="Phobius"/>
    </source>
</evidence>
<reference evidence="2" key="1">
    <citation type="submission" date="2018-06" db="EMBL/GenBank/DDBJ databases">
        <authorList>
            <person name="Zhirakovskaya E."/>
        </authorList>
    </citation>
    <scope>NUCLEOTIDE SEQUENCE</scope>
</reference>